<protein>
    <recommendedName>
        <fullName evidence="6">G-protein coupled receptors family 1 profile domain-containing protein</fullName>
    </recommendedName>
</protein>
<dbReference type="GO" id="GO:0004930">
    <property type="term" value="F:G protein-coupled receptor activity"/>
    <property type="evidence" value="ECO:0007669"/>
    <property type="project" value="InterPro"/>
</dbReference>
<evidence type="ECO:0000313" key="7">
    <source>
        <dbReference type="EMBL" id="PIO63190.1"/>
    </source>
</evidence>
<keyword evidence="3 5" id="KW-1133">Transmembrane helix</keyword>
<evidence type="ECO:0000256" key="4">
    <source>
        <dbReference type="ARBA" id="ARBA00023136"/>
    </source>
</evidence>
<evidence type="ECO:0000256" key="5">
    <source>
        <dbReference type="SAM" id="Phobius"/>
    </source>
</evidence>
<dbReference type="Gene3D" id="1.20.1070.10">
    <property type="entry name" value="Rhodopsin 7-helix transmembrane proteins"/>
    <property type="match status" value="1"/>
</dbReference>
<dbReference type="PROSITE" id="PS00237">
    <property type="entry name" value="G_PROTEIN_RECEP_F1_1"/>
    <property type="match status" value="1"/>
</dbReference>
<dbReference type="GO" id="GO:0016020">
    <property type="term" value="C:membrane"/>
    <property type="evidence" value="ECO:0007669"/>
    <property type="project" value="UniProtKB-SubCell"/>
</dbReference>
<dbReference type="PANTHER" id="PTHR23017">
    <property type="entry name" value="SERPENTINE RECEPTOR, CLASS X"/>
    <property type="match status" value="1"/>
</dbReference>
<dbReference type="Proteomes" id="UP000230423">
    <property type="component" value="Unassembled WGS sequence"/>
</dbReference>
<accession>A0A2G9U120</accession>
<evidence type="ECO:0000256" key="1">
    <source>
        <dbReference type="ARBA" id="ARBA00004370"/>
    </source>
</evidence>
<dbReference type="EMBL" id="KZ351187">
    <property type="protein sequence ID" value="PIO63190.1"/>
    <property type="molecule type" value="Genomic_DNA"/>
</dbReference>
<keyword evidence="8" id="KW-1185">Reference proteome</keyword>
<gene>
    <name evidence="7" type="ORF">TELCIR_15224</name>
</gene>
<evidence type="ECO:0000256" key="2">
    <source>
        <dbReference type="ARBA" id="ARBA00022692"/>
    </source>
</evidence>
<comment type="subcellular location">
    <subcellularLocation>
        <location evidence="1">Membrane</location>
    </subcellularLocation>
</comment>
<evidence type="ECO:0000313" key="8">
    <source>
        <dbReference type="Proteomes" id="UP000230423"/>
    </source>
</evidence>
<dbReference type="InterPro" id="IPR017452">
    <property type="entry name" value="GPCR_Rhodpsn_7TM"/>
</dbReference>
<proteinExistence type="predicted"/>
<keyword evidence="4 5" id="KW-0472">Membrane</keyword>
<name>A0A2G9U120_TELCI</name>
<dbReference type="PANTHER" id="PTHR23017:SF3">
    <property type="entry name" value="G-PROTEIN COUPLED RECEPTORS FAMILY 1 PROFILE DOMAIN-CONTAINING PROTEIN"/>
    <property type="match status" value="1"/>
</dbReference>
<evidence type="ECO:0000259" key="6">
    <source>
        <dbReference type="PROSITE" id="PS50262"/>
    </source>
</evidence>
<dbReference type="Pfam" id="PF10328">
    <property type="entry name" value="7TM_GPCR_Srx"/>
    <property type="match status" value="1"/>
</dbReference>
<dbReference type="InterPro" id="IPR019430">
    <property type="entry name" value="7TM_GPCR_serpentine_rcpt_Srx"/>
</dbReference>
<dbReference type="AlphaFoldDB" id="A0A2G9U120"/>
<evidence type="ECO:0000256" key="3">
    <source>
        <dbReference type="ARBA" id="ARBA00022989"/>
    </source>
</evidence>
<dbReference type="SUPFAM" id="SSF81321">
    <property type="entry name" value="Family A G protein-coupled receptor-like"/>
    <property type="match status" value="1"/>
</dbReference>
<dbReference type="InterPro" id="IPR000276">
    <property type="entry name" value="GPCR_Rhodpsn"/>
</dbReference>
<feature type="domain" description="G-protein coupled receptors family 1 profile" evidence="6">
    <location>
        <begin position="1"/>
        <end position="174"/>
    </location>
</feature>
<reference evidence="7 8" key="1">
    <citation type="submission" date="2015-09" db="EMBL/GenBank/DDBJ databases">
        <title>Draft genome of the parasitic nematode Teladorsagia circumcincta isolate WARC Sus (inbred).</title>
        <authorList>
            <person name="Mitreva M."/>
        </authorList>
    </citation>
    <scope>NUCLEOTIDE SEQUENCE [LARGE SCALE GENOMIC DNA]</scope>
    <source>
        <strain evidence="7 8">S</strain>
    </source>
</reference>
<sequence>MTIIAQCGAYLSMFLLSLNRFVCVFKPTEYAEFFSDRSTMRYIAISTLISLAYGCVYFDESCYFIFDRDSLVFIFSNTSCGQILSGYVDFWFSIVLFAISCLLDITTLIKLQWKLRSYEGSRLLSQRSKPMLGQPTPNKSFEEFTIFPQVVKLHKKSAHEKAKNRVLRRRCAAL</sequence>
<feature type="transmembrane region" description="Helical" evidence="5">
    <location>
        <begin position="39"/>
        <end position="58"/>
    </location>
</feature>
<dbReference type="PROSITE" id="PS50262">
    <property type="entry name" value="G_PROTEIN_RECEP_F1_2"/>
    <property type="match status" value="1"/>
</dbReference>
<keyword evidence="2 5" id="KW-0812">Transmembrane</keyword>
<dbReference type="OrthoDB" id="5867176at2759"/>
<organism evidence="7 8">
    <name type="scientific">Teladorsagia circumcincta</name>
    <name type="common">Brown stomach worm</name>
    <name type="synonym">Ostertagia circumcincta</name>
    <dbReference type="NCBI Taxonomy" id="45464"/>
    <lineage>
        <taxon>Eukaryota</taxon>
        <taxon>Metazoa</taxon>
        <taxon>Ecdysozoa</taxon>
        <taxon>Nematoda</taxon>
        <taxon>Chromadorea</taxon>
        <taxon>Rhabditida</taxon>
        <taxon>Rhabditina</taxon>
        <taxon>Rhabditomorpha</taxon>
        <taxon>Strongyloidea</taxon>
        <taxon>Trichostrongylidae</taxon>
        <taxon>Teladorsagia</taxon>
    </lineage>
</organism>